<name>A0A2T5GAG3_9BACL</name>
<organism evidence="1 2">
    <name type="scientific">Brockia lithotrophica</name>
    <dbReference type="NCBI Taxonomy" id="933949"/>
    <lineage>
        <taxon>Bacteria</taxon>
        <taxon>Bacillati</taxon>
        <taxon>Bacillota</taxon>
        <taxon>Bacilli</taxon>
        <taxon>Bacillales</taxon>
        <taxon>Bacillales Family X. Incertae Sedis</taxon>
        <taxon>Brockia</taxon>
    </lineage>
</organism>
<dbReference type="AlphaFoldDB" id="A0A2T5GAG3"/>
<reference evidence="1 2" key="1">
    <citation type="submission" date="2017-08" db="EMBL/GenBank/DDBJ databases">
        <title>Burning lignite coal seam in the remote Altai Mountains harbors a hydrogen-driven thermophilic microbial community.</title>
        <authorList>
            <person name="Kadnikov V.V."/>
            <person name="Mardanov A.V."/>
            <person name="Ivasenko D."/>
            <person name="Beletsky A.V."/>
            <person name="Karnachuk O.V."/>
            <person name="Ravin N.V."/>
        </authorList>
    </citation>
    <scope>NUCLEOTIDE SEQUENCE [LARGE SCALE GENOMIC DNA]</scope>
    <source>
        <strain evidence="1">AL31</strain>
    </source>
</reference>
<dbReference type="Proteomes" id="UP000244016">
    <property type="component" value="Unassembled WGS sequence"/>
</dbReference>
<dbReference type="EMBL" id="PEBW01000001">
    <property type="protein sequence ID" value="PTQ53171.1"/>
    <property type="molecule type" value="Genomic_DNA"/>
</dbReference>
<sequence length="52" mass="5881">MRGRGEAARREVRAARGVCGERCVRRGRVRPSEIWLCLLRCAILFLIPARSG</sequence>
<protein>
    <submittedName>
        <fullName evidence="1">Uncharacterized protein</fullName>
    </submittedName>
</protein>
<proteinExistence type="predicted"/>
<accession>A0A2T5GAG3</accession>
<evidence type="ECO:0000313" key="2">
    <source>
        <dbReference type="Proteomes" id="UP000244016"/>
    </source>
</evidence>
<evidence type="ECO:0000313" key="1">
    <source>
        <dbReference type="EMBL" id="PTQ53171.1"/>
    </source>
</evidence>
<gene>
    <name evidence="1" type="ORF">BLITH_0251</name>
</gene>
<comment type="caution">
    <text evidence="1">The sequence shown here is derived from an EMBL/GenBank/DDBJ whole genome shotgun (WGS) entry which is preliminary data.</text>
</comment>